<organism evidence="8 9">
    <name type="scientific">Penaeus vannamei</name>
    <name type="common">Whiteleg shrimp</name>
    <name type="synonym">Litopenaeus vannamei</name>
    <dbReference type="NCBI Taxonomy" id="6689"/>
    <lineage>
        <taxon>Eukaryota</taxon>
        <taxon>Metazoa</taxon>
        <taxon>Ecdysozoa</taxon>
        <taxon>Arthropoda</taxon>
        <taxon>Crustacea</taxon>
        <taxon>Multicrustacea</taxon>
        <taxon>Malacostraca</taxon>
        <taxon>Eumalacostraca</taxon>
        <taxon>Eucarida</taxon>
        <taxon>Decapoda</taxon>
        <taxon>Dendrobranchiata</taxon>
        <taxon>Penaeoidea</taxon>
        <taxon>Penaeidae</taxon>
        <taxon>Penaeus</taxon>
    </lineage>
</organism>
<evidence type="ECO:0000256" key="6">
    <source>
        <dbReference type="SAM" id="MobiDB-lite"/>
    </source>
</evidence>
<dbReference type="Proteomes" id="UP000283509">
    <property type="component" value="Unassembled WGS sequence"/>
</dbReference>
<evidence type="ECO:0000256" key="4">
    <source>
        <dbReference type="ARBA" id="ARBA00023242"/>
    </source>
</evidence>
<dbReference type="GO" id="GO:0001654">
    <property type="term" value="P:eye development"/>
    <property type="evidence" value="ECO:0007669"/>
    <property type="project" value="UniProtKB-ARBA"/>
</dbReference>
<dbReference type="AlphaFoldDB" id="A0A3R7M9F1"/>
<dbReference type="GO" id="GO:0048646">
    <property type="term" value="P:anatomical structure formation involved in morphogenesis"/>
    <property type="evidence" value="ECO:0007669"/>
    <property type="project" value="UniProtKB-ARBA"/>
</dbReference>
<comment type="caution">
    <text evidence="8">The sequence shown here is derived from an EMBL/GenBank/DDBJ whole genome shotgun (WGS) entry which is preliminary data.</text>
</comment>
<gene>
    <name evidence="8" type="ORF">C7M84_011033</name>
</gene>
<evidence type="ECO:0000313" key="8">
    <source>
        <dbReference type="EMBL" id="ROT70678.1"/>
    </source>
</evidence>
<dbReference type="Gene3D" id="1.10.10.60">
    <property type="entry name" value="Homeodomain-like"/>
    <property type="match status" value="1"/>
</dbReference>
<dbReference type="GO" id="GO:0000987">
    <property type="term" value="F:cis-regulatory region sequence-specific DNA binding"/>
    <property type="evidence" value="ECO:0007669"/>
    <property type="project" value="UniProtKB-ARBA"/>
</dbReference>
<dbReference type="GO" id="GO:0006355">
    <property type="term" value="P:regulation of DNA-templated transcription"/>
    <property type="evidence" value="ECO:0007669"/>
    <property type="project" value="InterPro"/>
</dbReference>
<keyword evidence="4 5" id="KW-0539">Nucleus</keyword>
<dbReference type="Pfam" id="PF05920">
    <property type="entry name" value="Homeobox_KN"/>
    <property type="match status" value="1"/>
</dbReference>
<feature type="region of interest" description="Disordered" evidence="6">
    <location>
        <begin position="113"/>
        <end position="137"/>
    </location>
</feature>
<dbReference type="STRING" id="6689.A0A3R7M9F1"/>
<feature type="compositionally biased region" description="Pro residues" evidence="6">
    <location>
        <begin position="258"/>
        <end position="309"/>
    </location>
</feature>
<feature type="compositionally biased region" description="Basic and acidic residues" evidence="6">
    <location>
        <begin position="369"/>
        <end position="381"/>
    </location>
</feature>
<evidence type="ECO:0000256" key="3">
    <source>
        <dbReference type="ARBA" id="ARBA00023155"/>
    </source>
</evidence>
<feature type="compositionally biased region" description="Low complexity" evidence="6">
    <location>
        <begin position="247"/>
        <end position="257"/>
    </location>
</feature>
<evidence type="ECO:0000256" key="2">
    <source>
        <dbReference type="ARBA" id="ARBA00023125"/>
    </source>
</evidence>
<dbReference type="SUPFAM" id="SSF46689">
    <property type="entry name" value="Homeodomain-like"/>
    <property type="match status" value="1"/>
</dbReference>
<keyword evidence="9" id="KW-1185">Reference proteome</keyword>
<feature type="compositionally biased region" description="Basic and acidic residues" evidence="6">
    <location>
        <begin position="345"/>
        <end position="360"/>
    </location>
</feature>
<evidence type="ECO:0000313" key="9">
    <source>
        <dbReference type="Proteomes" id="UP000283509"/>
    </source>
</evidence>
<feature type="region of interest" description="Disordered" evidence="6">
    <location>
        <begin position="331"/>
        <end position="397"/>
    </location>
</feature>
<feature type="region of interest" description="Disordered" evidence="6">
    <location>
        <begin position="244"/>
        <end position="311"/>
    </location>
</feature>
<dbReference type="PROSITE" id="PS50071">
    <property type="entry name" value="HOMEOBOX_2"/>
    <property type="match status" value="1"/>
</dbReference>
<keyword evidence="3 5" id="KW-0371">Homeobox</keyword>
<feature type="DNA-binding region" description="Homeobox" evidence="5">
    <location>
        <begin position="351"/>
        <end position="410"/>
    </location>
</feature>
<dbReference type="PANTHER" id="PTHR11850">
    <property type="entry name" value="HOMEOBOX PROTEIN TRANSCRIPTION FACTORS"/>
    <property type="match status" value="1"/>
</dbReference>
<protein>
    <recommendedName>
        <fullName evidence="7">Homeobox domain-containing protein</fullName>
    </recommendedName>
</protein>
<dbReference type="SMART" id="SM00389">
    <property type="entry name" value="HOX"/>
    <property type="match status" value="1"/>
</dbReference>
<reference evidence="8 9" key="1">
    <citation type="submission" date="2018-04" db="EMBL/GenBank/DDBJ databases">
        <authorList>
            <person name="Zhang X."/>
            <person name="Yuan J."/>
            <person name="Li F."/>
            <person name="Xiang J."/>
        </authorList>
    </citation>
    <scope>NUCLEOTIDE SEQUENCE [LARGE SCALE GENOMIC DNA]</scope>
    <source>
        <tissue evidence="8">Muscle</tissue>
    </source>
</reference>
<dbReference type="InterPro" id="IPR008422">
    <property type="entry name" value="KN_HD"/>
</dbReference>
<proteinExistence type="predicted"/>
<dbReference type="PRINTS" id="PR01217">
    <property type="entry name" value="PRICHEXTENSN"/>
</dbReference>
<feature type="compositionally biased region" description="Basic and acidic residues" evidence="6">
    <location>
        <begin position="123"/>
        <end position="135"/>
    </location>
</feature>
<sequence length="417" mass="46001">MINKIATHTHKGPLLSYLPTSTEDLVSLYLRRNPDVAQSYHCHQTSSHSPAVDAVLLDAIAYAHSCLLEKVSTQAAKLAATVEAEAADTRAAVEMCQRYMEVIRSSTPCSCSSRPPMSLRPQQVREGRVPEEMRARGRGPARCGGCVGAGAWSCEFEGTFILIEYVYFSPFLSTLPLPHIPLFNPPSFSPYPFPPPPHPLPISHPPPLPSYPHPLPHPPPIPPSSSPLLTPLFHLPSPSLPSPTPLTPLSNLQSPFPSEYPFPPPPIPHPSLPPIPLPFPSLPLPTPPPTPTPITPPPTPSPPYLPPPQTHLAWKATTCPTRFSSWSNAGALLAHPPRSSPPTTRAERPDERLPQRVDSRRRTHQHPREHRDHPYPDDDQKASLVRRTGLSTQQVGHWFTNARRRLLPKLRADLTKE</sequence>
<reference evidence="8 9" key="2">
    <citation type="submission" date="2019-01" db="EMBL/GenBank/DDBJ databases">
        <title>The decoding of complex shrimp genome reveals the adaptation for benthos swimmer, frequently molting mechanism and breeding impact on genome.</title>
        <authorList>
            <person name="Sun Y."/>
            <person name="Gao Y."/>
            <person name="Yu Y."/>
        </authorList>
    </citation>
    <scope>NUCLEOTIDE SEQUENCE [LARGE SCALE GENOMIC DNA]</scope>
    <source>
        <tissue evidence="8">Muscle</tissue>
    </source>
</reference>
<keyword evidence="2 5" id="KW-0238">DNA-binding</keyword>
<dbReference type="CDD" id="cd00086">
    <property type="entry name" value="homeodomain"/>
    <property type="match status" value="1"/>
</dbReference>
<dbReference type="InterPro" id="IPR009057">
    <property type="entry name" value="Homeodomain-like_sf"/>
</dbReference>
<evidence type="ECO:0000259" key="7">
    <source>
        <dbReference type="PROSITE" id="PS50071"/>
    </source>
</evidence>
<accession>A0A3R7M9F1</accession>
<dbReference type="EMBL" id="QCYY01002399">
    <property type="protein sequence ID" value="ROT70678.1"/>
    <property type="molecule type" value="Genomic_DNA"/>
</dbReference>
<comment type="subcellular location">
    <subcellularLocation>
        <location evidence="1 5">Nucleus</location>
    </subcellularLocation>
</comment>
<evidence type="ECO:0000256" key="5">
    <source>
        <dbReference type="PROSITE-ProRule" id="PRU00108"/>
    </source>
</evidence>
<evidence type="ECO:0000256" key="1">
    <source>
        <dbReference type="ARBA" id="ARBA00004123"/>
    </source>
</evidence>
<dbReference type="OrthoDB" id="10056939at2759"/>
<name>A0A3R7M9F1_PENVA</name>
<feature type="domain" description="Homeobox" evidence="7">
    <location>
        <begin position="349"/>
        <end position="409"/>
    </location>
</feature>
<dbReference type="GO" id="GO:0005634">
    <property type="term" value="C:nucleus"/>
    <property type="evidence" value="ECO:0007669"/>
    <property type="project" value="UniProtKB-SubCell"/>
</dbReference>
<dbReference type="InterPro" id="IPR001356">
    <property type="entry name" value="HD"/>
</dbReference>
<dbReference type="InterPro" id="IPR050224">
    <property type="entry name" value="TALE_homeobox"/>
</dbReference>